<evidence type="ECO:0000313" key="10">
    <source>
        <dbReference type="EMBL" id="KAJ9155803.1"/>
    </source>
</evidence>
<keyword evidence="6" id="KW-0804">Transcription</keyword>
<proteinExistence type="inferred from homology"/>
<dbReference type="Pfam" id="PF12829">
    <property type="entry name" value="Mhr1"/>
    <property type="match status" value="1"/>
</dbReference>
<keyword evidence="5" id="KW-0496">Mitochondrion</keyword>
<keyword evidence="3" id="KW-0689">Ribosomal protein</keyword>
<dbReference type="GO" id="GO:0000150">
    <property type="term" value="F:DNA strand exchange activity"/>
    <property type="evidence" value="ECO:0007669"/>
    <property type="project" value="InterPro"/>
</dbReference>
<keyword evidence="4" id="KW-0805">Transcription regulation</keyword>
<reference evidence="10" key="1">
    <citation type="submission" date="2022-07" db="EMBL/GenBank/DDBJ databases">
        <title>Fungi with potential for degradation of polypropylene.</title>
        <authorList>
            <person name="Gostincar C."/>
        </authorList>
    </citation>
    <scope>NUCLEOTIDE SEQUENCE</scope>
    <source>
        <strain evidence="10">EXF-13287</strain>
    </source>
</reference>
<evidence type="ECO:0000313" key="11">
    <source>
        <dbReference type="Proteomes" id="UP001174691"/>
    </source>
</evidence>
<accession>A0AA38RS85</accession>
<feature type="region of interest" description="Disordered" evidence="9">
    <location>
        <begin position="23"/>
        <end position="51"/>
    </location>
</feature>
<dbReference type="GO" id="GO:1990904">
    <property type="term" value="C:ribonucleoprotein complex"/>
    <property type="evidence" value="ECO:0007669"/>
    <property type="project" value="UniProtKB-KW"/>
</dbReference>
<evidence type="ECO:0000256" key="9">
    <source>
        <dbReference type="SAM" id="MobiDB-lite"/>
    </source>
</evidence>
<evidence type="ECO:0000256" key="8">
    <source>
        <dbReference type="ARBA" id="ARBA00035185"/>
    </source>
</evidence>
<comment type="caution">
    <text evidence="10">The sequence shown here is derived from an EMBL/GenBank/DDBJ whole genome shotgun (WGS) entry which is preliminary data.</text>
</comment>
<dbReference type="AlphaFoldDB" id="A0AA38RS85"/>
<organism evidence="10 11">
    <name type="scientific">Coniochaeta hoffmannii</name>
    <dbReference type="NCBI Taxonomy" id="91930"/>
    <lineage>
        <taxon>Eukaryota</taxon>
        <taxon>Fungi</taxon>
        <taxon>Dikarya</taxon>
        <taxon>Ascomycota</taxon>
        <taxon>Pezizomycotina</taxon>
        <taxon>Sordariomycetes</taxon>
        <taxon>Sordariomycetidae</taxon>
        <taxon>Coniochaetales</taxon>
        <taxon>Coniochaetaceae</taxon>
        <taxon>Coniochaeta</taxon>
    </lineage>
</organism>
<dbReference type="Proteomes" id="UP001174691">
    <property type="component" value="Unassembled WGS sequence"/>
</dbReference>
<feature type="region of interest" description="Disordered" evidence="9">
    <location>
        <begin position="229"/>
        <end position="257"/>
    </location>
</feature>
<evidence type="ECO:0000256" key="7">
    <source>
        <dbReference type="ARBA" id="ARBA00023274"/>
    </source>
</evidence>
<comment type="similarity">
    <text evidence="2">Belongs to the mitochondrion-specific ribosomal protein mL67 family.</text>
</comment>
<dbReference type="GO" id="GO:0003735">
    <property type="term" value="F:structural constituent of ribosome"/>
    <property type="evidence" value="ECO:0007669"/>
    <property type="project" value="TreeGrafter"/>
</dbReference>
<comment type="subcellular location">
    <subcellularLocation>
        <location evidence="1">Mitochondrion</location>
    </subcellularLocation>
</comment>
<dbReference type="InterPro" id="IPR024629">
    <property type="entry name" value="Ribosomal_mL67"/>
</dbReference>
<dbReference type="GO" id="GO:0005840">
    <property type="term" value="C:ribosome"/>
    <property type="evidence" value="ECO:0007669"/>
    <property type="project" value="UniProtKB-KW"/>
</dbReference>
<dbReference type="GO" id="GO:0005739">
    <property type="term" value="C:mitochondrion"/>
    <property type="evidence" value="ECO:0007669"/>
    <property type="project" value="UniProtKB-SubCell"/>
</dbReference>
<dbReference type="PANTHER" id="PTHR28184:SF1">
    <property type="entry name" value="LARGE RIBOSOMAL SUBUNIT PROTEIN ML67"/>
    <property type="match status" value="1"/>
</dbReference>
<evidence type="ECO:0000256" key="1">
    <source>
        <dbReference type="ARBA" id="ARBA00004173"/>
    </source>
</evidence>
<evidence type="ECO:0000256" key="2">
    <source>
        <dbReference type="ARBA" id="ARBA00010741"/>
    </source>
</evidence>
<protein>
    <recommendedName>
        <fullName evidence="8">Large ribosomal subunit protein mL67</fullName>
    </recommendedName>
</protein>
<dbReference type="EMBL" id="JANBVN010000055">
    <property type="protein sequence ID" value="KAJ9155803.1"/>
    <property type="molecule type" value="Genomic_DNA"/>
</dbReference>
<dbReference type="GO" id="GO:0003697">
    <property type="term" value="F:single-stranded DNA binding"/>
    <property type="evidence" value="ECO:0007669"/>
    <property type="project" value="InterPro"/>
</dbReference>
<keyword evidence="7" id="KW-0687">Ribonucleoprotein</keyword>
<evidence type="ECO:0000256" key="6">
    <source>
        <dbReference type="ARBA" id="ARBA00023163"/>
    </source>
</evidence>
<evidence type="ECO:0000256" key="5">
    <source>
        <dbReference type="ARBA" id="ARBA00023128"/>
    </source>
</evidence>
<dbReference type="PANTHER" id="PTHR28184">
    <property type="entry name" value="MITOCHONDRIAL HOMOLOGOUS RECOMBINATION PROTEIN 1"/>
    <property type="match status" value="1"/>
</dbReference>
<gene>
    <name evidence="10" type="ORF">NKR19_g4465</name>
</gene>
<name>A0AA38RS85_9PEZI</name>
<evidence type="ECO:0000256" key="4">
    <source>
        <dbReference type="ARBA" id="ARBA00023015"/>
    </source>
</evidence>
<sequence length="257" mass="28839">MNSTTSFSIGRLLAGLPRISVREAHTRARMGRKKPDPIPKPVPKGRKGPKPDVSFAEKIYLFNHTEANHVIYSHTTPLKANKALRQIPFNGKKLRPATIRKDYWRPMAVIEFAQGQGEVGRSVLQKLREFRRRHELEWGDKATIDEMRKLIKPWRGGGHELGKVLNDQKANSVADIAAVLGGAGKGNRIWAKPPQDEDPGELHQATIYWADELDQAYAQWWPQNVNHMLGLPTPPPPPETPAENMPEAQQPTEATPA</sequence>
<keyword evidence="11" id="KW-1185">Reference proteome</keyword>
<evidence type="ECO:0000256" key="3">
    <source>
        <dbReference type="ARBA" id="ARBA00022980"/>
    </source>
</evidence>